<keyword evidence="5" id="KW-1185">Reference proteome</keyword>
<comment type="similarity">
    <text evidence="1">Belongs to the protein kinase superfamily. ADCK protein kinase family.</text>
</comment>
<dbReference type="SUPFAM" id="SSF56112">
    <property type="entry name" value="Protein kinase-like (PK-like)"/>
    <property type="match status" value="1"/>
</dbReference>
<keyword evidence="2" id="KW-0472">Membrane</keyword>
<dbReference type="PANTHER" id="PTHR45890">
    <property type="entry name" value="AARF DOMAIN CONTAINING KINASE 2 (PREDICTED)"/>
    <property type="match status" value="1"/>
</dbReference>
<dbReference type="PROSITE" id="PS50011">
    <property type="entry name" value="PROTEIN_KINASE_DOM"/>
    <property type="match status" value="1"/>
</dbReference>
<name>D8M0I2_BLAHO</name>
<evidence type="ECO:0000259" key="3">
    <source>
        <dbReference type="PROSITE" id="PS50011"/>
    </source>
</evidence>
<dbReference type="Pfam" id="PF03109">
    <property type="entry name" value="ABC1"/>
    <property type="match status" value="1"/>
</dbReference>
<dbReference type="InterPro" id="IPR052402">
    <property type="entry name" value="ADCK_kinase"/>
</dbReference>
<reference evidence="4" key="1">
    <citation type="submission" date="2010-02" db="EMBL/GenBank/DDBJ databases">
        <title>Sequencing and annotation of the Blastocystis hominis genome.</title>
        <authorList>
            <person name="Wincker P."/>
        </authorList>
    </citation>
    <scope>NUCLEOTIDE SEQUENCE</scope>
    <source>
        <strain evidence="4">Singapore isolate B</strain>
    </source>
</reference>
<dbReference type="InterPro" id="IPR000719">
    <property type="entry name" value="Prot_kinase_dom"/>
</dbReference>
<dbReference type="Proteomes" id="UP000008312">
    <property type="component" value="Unassembled WGS sequence"/>
</dbReference>
<evidence type="ECO:0000313" key="5">
    <source>
        <dbReference type="Proteomes" id="UP000008312"/>
    </source>
</evidence>
<dbReference type="InterPro" id="IPR004147">
    <property type="entry name" value="ABC1_dom"/>
</dbReference>
<accession>D8M0I2</accession>
<dbReference type="GO" id="GO:0005739">
    <property type="term" value="C:mitochondrion"/>
    <property type="evidence" value="ECO:0007669"/>
    <property type="project" value="TreeGrafter"/>
</dbReference>
<dbReference type="OrthoDB" id="427480at2759"/>
<dbReference type="AlphaFoldDB" id="D8M0I2"/>
<proteinExistence type="inferred from homology"/>
<keyword evidence="2" id="KW-1133">Transmembrane helix</keyword>
<dbReference type="PANTHER" id="PTHR45890:SF1">
    <property type="entry name" value="AARF DOMAIN CONTAINING KINASE 2"/>
    <property type="match status" value="1"/>
</dbReference>
<gene>
    <name evidence="4" type="ORF">GSBLH_T00001718001</name>
</gene>
<dbReference type="GeneID" id="24918949"/>
<feature type="domain" description="Protein kinase" evidence="3">
    <location>
        <begin position="212"/>
        <end position="575"/>
    </location>
</feature>
<keyword evidence="4" id="KW-0830">Ubiquinone</keyword>
<dbReference type="OMA" id="SMVRTHH"/>
<organism evidence="4">
    <name type="scientific">Blastocystis hominis</name>
    <dbReference type="NCBI Taxonomy" id="12968"/>
    <lineage>
        <taxon>Eukaryota</taxon>
        <taxon>Sar</taxon>
        <taxon>Stramenopiles</taxon>
        <taxon>Bigyra</taxon>
        <taxon>Opalozoa</taxon>
        <taxon>Opalinata</taxon>
        <taxon>Blastocystidae</taxon>
        <taxon>Blastocystis</taxon>
    </lineage>
</organism>
<dbReference type="GO" id="GO:0004672">
    <property type="term" value="F:protein kinase activity"/>
    <property type="evidence" value="ECO:0007669"/>
    <property type="project" value="InterPro"/>
</dbReference>
<dbReference type="RefSeq" id="XP_012895619.1">
    <property type="nucleotide sequence ID" value="XM_013040165.1"/>
</dbReference>
<protein>
    <submittedName>
        <fullName evidence="4">Ubiquinone biosynthesis protein</fullName>
    </submittedName>
</protein>
<keyword evidence="2" id="KW-0812">Transmembrane</keyword>
<feature type="transmembrane region" description="Helical" evidence="2">
    <location>
        <begin position="112"/>
        <end position="134"/>
    </location>
</feature>
<dbReference type="InParanoid" id="D8M0I2"/>
<dbReference type="GO" id="GO:0005524">
    <property type="term" value="F:ATP binding"/>
    <property type="evidence" value="ECO:0007669"/>
    <property type="project" value="InterPro"/>
</dbReference>
<sequence>MSSIAMRLPRTLRVSRFLKCRMHSVFCSGNKIILPTTASLAFSVLSPASPVYSRFLNKEGAIFEEKKIVCPLHSYHESIHSQIEKMKEKARPKSIIELFVIAFEKIGSCFQLVLRAVFHLAIFAPVAMTSWFLFFPKLRLPWYHFLMISLQVCGATFVKLGQWAATRPDILPLDMCRELSTLYSTTRCIEFPKMKKIIERELGQKLEDVFDEIDLTPLGSGCIAQVYRARLKNSNDWVVLKVKRPHIDAYFESDLQLLSLLSSCLGTIPCMQYMKLQESIAIFTKMMYQQLDFRIEAVNLIHFRENFKDDDQFVFPDPYLNLTTPHLLVESYEAGTPLPVLMEHSSSKNAEIAYLGFMGFLHMLLVDNFLHADLHPGNILVRESVPCRIPLKKSICHRSFRFRESHSQLVFLDTGLVNELEESQKRNFVDIFIALAQGNGYEAGRLLVERAPQPSPPVIDPEGFMRDIGDLVNENMEDGVFNLANLEIANALTRMMSSSLAHHVTLDCRFVNLFMSVVILEGVGRQLDKNLNIIAAALPVMRYAFPQYGEVGEGMEVRRRLRCRRLRRILLLSSH</sequence>
<dbReference type="CDD" id="cd13971">
    <property type="entry name" value="ADCK2-like"/>
    <property type="match status" value="1"/>
</dbReference>
<dbReference type="EMBL" id="FN668643">
    <property type="protein sequence ID" value="CBK21571.2"/>
    <property type="molecule type" value="Genomic_DNA"/>
</dbReference>
<dbReference type="InterPro" id="IPR011009">
    <property type="entry name" value="Kinase-like_dom_sf"/>
</dbReference>
<evidence type="ECO:0000313" key="4">
    <source>
        <dbReference type="EMBL" id="CBK21571.2"/>
    </source>
</evidence>
<evidence type="ECO:0000256" key="2">
    <source>
        <dbReference type="SAM" id="Phobius"/>
    </source>
</evidence>
<dbReference type="InterPro" id="IPR044095">
    <property type="entry name" value="ADCK2_dom"/>
</dbReference>
<evidence type="ECO:0000256" key="1">
    <source>
        <dbReference type="ARBA" id="ARBA00009670"/>
    </source>
</evidence>